<dbReference type="InterPro" id="IPR059000">
    <property type="entry name" value="ATPase_P-type_domA"/>
</dbReference>
<feature type="transmembrane region" description="Helical" evidence="12">
    <location>
        <begin position="763"/>
        <end position="782"/>
    </location>
</feature>
<feature type="transmembrane region" description="Helical" evidence="12">
    <location>
        <begin position="201"/>
        <end position="220"/>
    </location>
</feature>
<dbReference type="Proteomes" id="UP000282084">
    <property type="component" value="Unassembled WGS sequence"/>
</dbReference>
<evidence type="ECO:0000256" key="1">
    <source>
        <dbReference type="ARBA" id="ARBA00004651"/>
    </source>
</evidence>
<keyword evidence="5 12" id="KW-0547">Nucleotide-binding</keyword>
<feature type="transmembrane region" description="Helical" evidence="12">
    <location>
        <begin position="98"/>
        <end position="120"/>
    </location>
</feature>
<dbReference type="InterPro" id="IPR023214">
    <property type="entry name" value="HAD_sf"/>
</dbReference>
<evidence type="ECO:0000256" key="12">
    <source>
        <dbReference type="RuleBase" id="RU362081"/>
    </source>
</evidence>
<feature type="transmembrane region" description="Helical" evidence="12">
    <location>
        <begin position="387"/>
        <end position="412"/>
    </location>
</feature>
<dbReference type="NCBIfam" id="TIGR01525">
    <property type="entry name" value="ATPase-IB_hvy"/>
    <property type="match status" value="1"/>
</dbReference>
<evidence type="ECO:0000256" key="5">
    <source>
        <dbReference type="ARBA" id="ARBA00022741"/>
    </source>
</evidence>
<dbReference type="SFLD" id="SFLDS00003">
    <property type="entry name" value="Haloacid_Dehalogenase"/>
    <property type="match status" value="1"/>
</dbReference>
<protein>
    <recommendedName>
        <fullName evidence="11">Cation-transporting P-type ATPase B</fullName>
    </recommendedName>
</protein>
<evidence type="ECO:0000256" key="13">
    <source>
        <dbReference type="SAM" id="MobiDB-lite"/>
    </source>
</evidence>
<dbReference type="FunFam" id="3.30.70.100:FF:000005">
    <property type="entry name" value="Copper-exporting P-type ATPase A"/>
    <property type="match status" value="1"/>
</dbReference>
<dbReference type="GO" id="GO:0016887">
    <property type="term" value="F:ATP hydrolysis activity"/>
    <property type="evidence" value="ECO:0007669"/>
    <property type="project" value="InterPro"/>
</dbReference>
<sequence>MTSVVAAGESTSVELAVSGMTCAACAARVERKLTKLTGVRASVNFATERAVVHLPDGLEARDAVAAVRAAGYEARVRLRSEDDRAAHTAATVDLRRRLVVAAVLAIPLGNLSISLALVPAWRFTGWQVLCVLLAVPVVSYSAWPFHLAALRALRHRSTSMDTLVSLGVLASFGWAAASLVVGSSTPGRWWGVDLTAEGADVGYLDVAAGVTTFLLAGRYFETRSRRNAVGLLAALAGLAAKDARVLRDGVERPVPAASLVVGDVVVVRPGETLPADGVVVDGGSAVDTALVTGESVPVDVGPGDRVVGGTVNRTGRLVVRTTEVGADTRLARMSDLVERAAQRKATVQRLVDRVCAVFVPAVLGLAAVTLLGWLVTGHGAREAVTAAIAVLIIACPCALGLATPTALMVGVARAAGLGILVKGPEALEAGRAVDTVVLDKTGTVTTGRMTAVGTAVFGDLPEREVLRSAGAVEAASEHPVAAAVVAAAAAAVASGAAGGAEVPGEEVPEEVPGEAMSNEVTPGGDVSGEAAGGPAAGRAADEAAADEAGPDEAARATAAGGGLPAVTAFEALPGAGARGEVDGVPVVVGTAALMAGLGIPVPGRAHRWLAGLGAATGVLVARDGVVVGGVAVRDTARPSAADAVARLHRMGLRTVLLTGDSPAAARAVADEVGIADVPAGVLPADKAAAVEGLRARGHRVAVVGDGVNDGPALAAADLGMAVARGSDVAAHAADVVLVRDDLHTVPDAIELANRTLRTIRGNLAWAFAYNAAAIPLAAFGLLHPLVAGAVMSLSSVLVVTNSLRLRDHRPSGPERSAPAS</sequence>
<dbReference type="InterPro" id="IPR023299">
    <property type="entry name" value="ATPase_P-typ_cyto_dom_N"/>
</dbReference>
<feature type="transmembrane region" description="Helical" evidence="12">
    <location>
        <begin position="162"/>
        <end position="181"/>
    </location>
</feature>
<dbReference type="SUPFAM" id="SSF81653">
    <property type="entry name" value="Calcium ATPase, transduction domain A"/>
    <property type="match status" value="1"/>
</dbReference>
<dbReference type="AlphaFoldDB" id="A0A495W331"/>
<dbReference type="RefSeq" id="WP_121006916.1">
    <property type="nucleotide sequence ID" value="NZ_RBXO01000001.1"/>
</dbReference>
<evidence type="ECO:0000256" key="6">
    <source>
        <dbReference type="ARBA" id="ARBA00022840"/>
    </source>
</evidence>
<keyword evidence="9 12" id="KW-0472">Membrane</keyword>
<dbReference type="InterPro" id="IPR036163">
    <property type="entry name" value="HMA_dom_sf"/>
</dbReference>
<dbReference type="PROSITE" id="PS00154">
    <property type="entry name" value="ATPASE_E1_E2"/>
    <property type="match status" value="1"/>
</dbReference>
<accession>A0A495W331</accession>
<evidence type="ECO:0000256" key="10">
    <source>
        <dbReference type="ARBA" id="ARBA00049360"/>
    </source>
</evidence>
<evidence type="ECO:0000256" key="2">
    <source>
        <dbReference type="ARBA" id="ARBA00006024"/>
    </source>
</evidence>
<keyword evidence="3 12" id="KW-0812">Transmembrane</keyword>
<evidence type="ECO:0000256" key="7">
    <source>
        <dbReference type="ARBA" id="ARBA00022967"/>
    </source>
</evidence>
<feature type="region of interest" description="Disordered" evidence="13">
    <location>
        <begin position="499"/>
        <end position="557"/>
    </location>
</feature>
<reference evidence="15 16" key="1">
    <citation type="submission" date="2018-10" db="EMBL/GenBank/DDBJ databases">
        <title>Sequencing the genomes of 1000 actinobacteria strains.</title>
        <authorList>
            <person name="Klenk H.-P."/>
        </authorList>
    </citation>
    <scope>NUCLEOTIDE SEQUENCE [LARGE SCALE GENOMIC DNA]</scope>
    <source>
        <strain evidence="15 16">DSM 43800</strain>
    </source>
</reference>
<dbReference type="Pfam" id="PF00403">
    <property type="entry name" value="HMA"/>
    <property type="match status" value="1"/>
</dbReference>
<organism evidence="15 16">
    <name type="scientific">Saccharothrix australiensis</name>
    <dbReference type="NCBI Taxonomy" id="2072"/>
    <lineage>
        <taxon>Bacteria</taxon>
        <taxon>Bacillati</taxon>
        <taxon>Actinomycetota</taxon>
        <taxon>Actinomycetes</taxon>
        <taxon>Pseudonocardiales</taxon>
        <taxon>Pseudonocardiaceae</taxon>
        <taxon>Saccharothrix</taxon>
    </lineage>
</organism>
<dbReference type="PROSITE" id="PS50846">
    <property type="entry name" value="HMA_2"/>
    <property type="match status" value="1"/>
</dbReference>
<feature type="transmembrane region" description="Helical" evidence="12">
    <location>
        <begin position="354"/>
        <end position="375"/>
    </location>
</feature>
<evidence type="ECO:0000256" key="4">
    <source>
        <dbReference type="ARBA" id="ARBA00022723"/>
    </source>
</evidence>
<dbReference type="InterPro" id="IPR023298">
    <property type="entry name" value="ATPase_P-typ_TM_dom_sf"/>
</dbReference>
<dbReference type="EMBL" id="RBXO01000001">
    <property type="protein sequence ID" value="RKT55165.1"/>
    <property type="molecule type" value="Genomic_DNA"/>
</dbReference>
<dbReference type="GO" id="GO:0055070">
    <property type="term" value="P:copper ion homeostasis"/>
    <property type="evidence" value="ECO:0007669"/>
    <property type="project" value="TreeGrafter"/>
</dbReference>
<dbReference type="InterPro" id="IPR027256">
    <property type="entry name" value="P-typ_ATPase_IB"/>
</dbReference>
<evidence type="ECO:0000256" key="9">
    <source>
        <dbReference type="ARBA" id="ARBA00023136"/>
    </source>
</evidence>
<keyword evidence="7" id="KW-1278">Translocase</keyword>
<dbReference type="SUPFAM" id="SSF81660">
    <property type="entry name" value="Metal cation-transporting ATPase, ATP-binding domain N"/>
    <property type="match status" value="1"/>
</dbReference>
<dbReference type="OrthoDB" id="7059309at2"/>
<proteinExistence type="inferred from homology"/>
<dbReference type="Gene3D" id="2.70.150.10">
    <property type="entry name" value="Calcium-transporting ATPase, cytoplasmic transduction domain A"/>
    <property type="match status" value="1"/>
</dbReference>
<dbReference type="CDD" id="cd00371">
    <property type="entry name" value="HMA"/>
    <property type="match status" value="1"/>
</dbReference>
<dbReference type="PRINTS" id="PR00119">
    <property type="entry name" value="CATATPASE"/>
</dbReference>
<evidence type="ECO:0000256" key="11">
    <source>
        <dbReference type="ARBA" id="ARBA00074171"/>
    </source>
</evidence>
<evidence type="ECO:0000256" key="8">
    <source>
        <dbReference type="ARBA" id="ARBA00022989"/>
    </source>
</evidence>
<dbReference type="NCBIfam" id="TIGR01494">
    <property type="entry name" value="ATPase_P-type"/>
    <property type="match status" value="2"/>
</dbReference>
<evidence type="ECO:0000256" key="3">
    <source>
        <dbReference type="ARBA" id="ARBA00022692"/>
    </source>
</evidence>
<dbReference type="PANTHER" id="PTHR43520">
    <property type="entry name" value="ATP7, ISOFORM B"/>
    <property type="match status" value="1"/>
</dbReference>
<dbReference type="InterPro" id="IPR018303">
    <property type="entry name" value="ATPase_P-typ_P_site"/>
</dbReference>
<evidence type="ECO:0000259" key="14">
    <source>
        <dbReference type="PROSITE" id="PS50846"/>
    </source>
</evidence>
<dbReference type="Pfam" id="PF00702">
    <property type="entry name" value="Hydrolase"/>
    <property type="match status" value="1"/>
</dbReference>
<keyword evidence="8 12" id="KW-1133">Transmembrane helix</keyword>
<evidence type="ECO:0000313" key="15">
    <source>
        <dbReference type="EMBL" id="RKT55165.1"/>
    </source>
</evidence>
<dbReference type="Gene3D" id="1.20.1110.10">
    <property type="entry name" value="Calcium-transporting ATPase, transmembrane domain"/>
    <property type="match status" value="1"/>
</dbReference>
<dbReference type="FunFam" id="2.70.150.10:FF:000002">
    <property type="entry name" value="Copper-transporting ATPase 1, putative"/>
    <property type="match status" value="1"/>
</dbReference>
<dbReference type="Gene3D" id="3.40.50.1000">
    <property type="entry name" value="HAD superfamily/HAD-like"/>
    <property type="match status" value="1"/>
</dbReference>
<dbReference type="InterPro" id="IPR008250">
    <property type="entry name" value="ATPase_P-typ_transduc_dom_A_sf"/>
</dbReference>
<evidence type="ECO:0000313" key="16">
    <source>
        <dbReference type="Proteomes" id="UP000282084"/>
    </source>
</evidence>
<dbReference type="Gene3D" id="3.40.1110.10">
    <property type="entry name" value="Calcium-transporting ATPase, cytoplasmic domain N"/>
    <property type="match status" value="1"/>
</dbReference>
<dbReference type="Pfam" id="PF00122">
    <property type="entry name" value="E1-E2_ATPase"/>
    <property type="match status" value="1"/>
</dbReference>
<dbReference type="InterPro" id="IPR006121">
    <property type="entry name" value="HMA_dom"/>
</dbReference>
<dbReference type="Gene3D" id="3.30.70.100">
    <property type="match status" value="1"/>
</dbReference>
<dbReference type="InterPro" id="IPR017969">
    <property type="entry name" value="Heavy-metal-associated_CS"/>
</dbReference>
<dbReference type="GO" id="GO:0043682">
    <property type="term" value="F:P-type divalent copper transporter activity"/>
    <property type="evidence" value="ECO:0007669"/>
    <property type="project" value="TreeGrafter"/>
</dbReference>
<feature type="domain" description="HMA" evidence="14">
    <location>
        <begin position="11"/>
        <end position="75"/>
    </location>
</feature>
<dbReference type="SFLD" id="SFLDF00027">
    <property type="entry name" value="p-type_atpase"/>
    <property type="match status" value="1"/>
</dbReference>
<dbReference type="InterPro" id="IPR044492">
    <property type="entry name" value="P_typ_ATPase_HD_dom"/>
</dbReference>
<dbReference type="InterPro" id="IPR001757">
    <property type="entry name" value="P_typ_ATPase"/>
</dbReference>
<dbReference type="PROSITE" id="PS01047">
    <property type="entry name" value="HMA_1"/>
    <property type="match status" value="1"/>
</dbReference>
<keyword evidence="16" id="KW-1185">Reference proteome</keyword>
<keyword evidence="4 12" id="KW-0479">Metal-binding</keyword>
<comment type="subcellular location">
    <subcellularLocation>
        <location evidence="1">Cell membrane</location>
        <topology evidence="1">Multi-pass membrane protein</topology>
    </subcellularLocation>
</comment>
<gene>
    <name evidence="15" type="ORF">C8E97_3823</name>
</gene>
<dbReference type="GO" id="GO:0005507">
    <property type="term" value="F:copper ion binding"/>
    <property type="evidence" value="ECO:0007669"/>
    <property type="project" value="TreeGrafter"/>
</dbReference>
<keyword evidence="6 12" id="KW-0067">ATP-binding</keyword>
<dbReference type="SUPFAM" id="SSF56784">
    <property type="entry name" value="HAD-like"/>
    <property type="match status" value="1"/>
</dbReference>
<dbReference type="SUPFAM" id="SSF55008">
    <property type="entry name" value="HMA, heavy metal-associated domain"/>
    <property type="match status" value="1"/>
</dbReference>
<feature type="compositionally biased region" description="Acidic residues" evidence="13">
    <location>
        <begin position="503"/>
        <end position="512"/>
    </location>
</feature>
<dbReference type="GO" id="GO:0005524">
    <property type="term" value="F:ATP binding"/>
    <property type="evidence" value="ECO:0007669"/>
    <property type="project" value="UniProtKB-UniRule"/>
</dbReference>
<feature type="transmembrane region" description="Helical" evidence="12">
    <location>
        <begin position="126"/>
        <end position="150"/>
    </location>
</feature>
<keyword evidence="12" id="KW-1003">Cell membrane</keyword>
<dbReference type="PRINTS" id="PR00120">
    <property type="entry name" value="HATPASE"/>
</dbReference>
<dbReference type="PANTHER" id="PTHR43520:SF8">
    <property type="entry name" value="P-TYPE CU(+) TRANSPORTER"/>
    <property type="match status" value="1"/>
</dbReference>
<dbReference type="SFLD" id="SFLDG00002">
    <property type="entry name" value="C1.7:_P-type_atpase_like"/>
    <property type="match status" value="1"/>
</dbReference>
<dbReference type="GO" id="GO:0005886">
    <property type="term" value="C:plasma membrane"/>
    <property type="evidence" value="ECO:0007669"/>
    <property type="project" value="UniProtKB-SubCell"/>
</dbReference>
<name>A0A495W331_9PSEU</name>
<comment type="similarity">
    <text evidence="2 12">Belongs to the cation transport ATPase (P-type) (TC 3.A.3) family. Type IB subfamily.</text>
</comment>
<comment type="catalytic activity">
    <reaction evidence="10">
        <text>ATP + H2O = ADP + phosphate + H(+)</text>
        <dbReference type="Rhea" id="RHEA:13065"/>
        <dbReference type="ChEBI" id="CHEBI:15377"/>
        <dbReference type="ChEBI" id="CHEBI:15378"/>
        <dbReference type="ChEBI" id="CHEBI:30616"/>
        <dbReference type="ChEBI" id="CHEBI:43474"/>
        <dbReference type="ChEBI" id="CHEBI:456216"/>
    </reaction>
</comment>
<dbReference type="SUPFAM" id="SSF81665">
    <property type="entry name" value="Calcium ATPase, transmembrane domain M"/>
    <property type="match status" value="1"/>
</dbReference>
<comment type="caution">
    <text evidence="15">The sequence shown here is derived from an EMBL/GenBank/DDBJ whole genome shotgun (WGS) entry which is preliminary data.</text>
</comment>
<dbReference type="InterPro" id="IPR036412">
    <property type="entry name" value="HAD-like_sf"/>
</dbReference>